<evidence type="ECO:0000313" key="2">
    <source>
        <dbReference type="EMBL" id="BAS98405.1"/>
    </source>
</evidence>
<reference evidence="2 3" key="2">
    <citation type="journal article" date="2013" name="Plant Cell Physiol.">
        <title>Rice Annotation Project Database (RAP-DB): an integrative and interactive database for rice genomics.</title>
        <authorList>
            <person name="Sakai H."/>
            <person name="Lee S.S."/>
            <person name="Tanaka T."/>
            <person name="Numa H."/>
            <person name="Kim J."/>
            <person name="Kawahara Y."/>
            <person name="Wakimoto H."/>
            <person name="Yang C.C."/>
            <person name="Iwamoto M."/>
            <person name="Abe T."/>
            <person name="Yamada Y."/>
            <person name="Muto A."/>
            <person name="Inokuchi H."/>
            <person name="Ikemura T."/>
            <person name="Matsumoto T."/>
            <person name="Sasaki T."/>
            <person name="Itoh T."/>
        </authorList>
    </citation>
    <scope>NUCLEOTIDE SEQUENCE [LARGE SCALE GENOMIC DNA]</scope>
    <source>
        <strain evidence="3">cv. Nipponbare</strain>
    </source>
</reference>
<proteinExistence type="predicted"/>
<name>A0A0P0WY61_ORYSJ</name>
<dbReference type="PANTHER" id="PTHR47851">
    <property type="entry name" value="OS06G0588700 PROTEIN-RELATED"/>
    <property type="match status" value="1"/>
</dbReference>
<gene>
    <name evidence="2" type="ordered locus">Os06g0588700</name>
    <name evidence="2" type="ORF">OSNPB_060588700</name>
</gene>
<organism evidence="2 3">
    <name type="scientific">Oryza sativa subsp. japonica</name>
    <name type="common">Rice</name>
    <dbReference type="NCBI Taxonomy" id="39947"/>
    <lineage>
        <taxon>Eukaryota</taxon>
        <taxon>Viridiplantae</taxon>
        <taxon>Streptophyta</taxon>
        <taxon>Embryophyta</taxon>
        <taxon>Tracheophyta</taxon>
        <taxon>Spermatophyta</taxon>
        <taxon>Magnoliopsida</taxon>
        <taxon>Liliopsida</taxon>
        <taxon>Poales</taxon>
        <taxon>Poaceae</taxon>
        <taxon>BOP clade</taxon>
        <taxon>Oryzoideae</taxon>
        <taxon>Oryzeae</taxon>
        <taxon>Oryzinae</taxon>
        <taxon>Oryza</taxon>
        <taxon>Oryza sativa</taxon>
    </lineage>
</organism>
<dbReference type="PaxDb" id="39947-A0A0P0WY61"/>
<evidence type="ECO:0000256" key="1">
    <source>
        <dbReference type="SAM" id="MobiDB-lite"/>
    </source>
</evidence>
<dbReference type="EMBL" id="AP014962">
    <property type="protein sequence ID" value="BAS98405.1"/>
    <property type="molecule type" value="Genomic_DNA"/>
</dbReference>
<dbReference type="AlphaFoldDB" id="A0A0P0WY61"/>
<evidence type="ECO:0000313" key="3">
    <source>
        <dbReference type="Proteomes" id="UP000059680"/>
    </source>
</evidence>
<dbReference type="SMR" id="A0A0P0WY61"/>
<reference evidence="3" key="1">
    <citation type="journal article" date="2005" name="Nature">
        <title>The map-based sequence of the rice genome.</title>
        <authorList>
            <consortium name="International rice genome sequencing project (IRGSP)"/>
            <person name="Matsumoto T."/>
            <person name="Wu J."/>
            <person name="Kanamori H."/>
            <person name="Katayose Y."/>
            <person name="Fujisawa M."/>
            <person name="Namiki N."/>
            <person name="Mizuno H."/>
            <person name="Yamamoto K."/>
            <person name="Antonio B.A."/>
            <person name="Baba T."/>
            <person name="Sakata K."/>
            <person name="Nagamura Y."/>
            <person name="Aoki H."/>
            <person name="Arikawa K."/>
            <person name="Arita K."/>
            <person name="Bito T."/>
            <person name="Chiden Y."/>
            <person name="Fujitsuka N."/>
            <person name="Fukunaka R."/>
            <person name="Hamada M."/>
            <person name="Harada C."/>
            <person name="Hayashi A."/>
            <person name="Hijishita S."/>
            <person name="Honda M."/>
            <person name="Hosokawa S."/>
            <person name="Ichikawa Y."/>
            <person name="Idonuma A."/>
            <person name="Iijima M."/>
            <person name="Ikeda M."/>
            <person name="Ikeno M."/>
            <person name="Ito K."/>
            <person name="Ito S."/>
            <person name="Ito T."/>
            <person name="Ito Y."/>
            <person name="Ito Y."/>
            <person name="Iwabuchi A."/>
            <person name="Kamiya K."/>
            <person name="Karasawa W."/>
            <person name="Kurita K."/>
            <person name="Katagiri S."/>
            <person name="Kikuta A."/>
            <person name="Kobayashi H."/>
            <person name="Kobayashi N."/>
            <person name="Machita K."/>
            <person name="Maehara T."/>
            <person name="Masukawa M."/>
            <person name="Mizubayashi T."/>
            <person name="Mukai Y."/>
            <person name="Nagasaki H."/>
            <person name="Nagata Y."/>
            <person name="Naito S."/>
            <person name="Nakashima M."/>
            <person name="Nakama Y."/>
            <person name="Nakamichi Y."/>
            <person name="Nakamura M."/>
            <person name="Meguro A."/>
            <person name="Negishi M."/>
            <person name="Ohta I."/>
            <person name="Ohta T."/>
            <person name="Okamoto M."/>
            <person name="Ono N."/>
            <person name="Saji S."/>
            <person name="Sakaguchi M."/>
            <person name="Sakai K."/>
            <person name="Shibata M."/>
            <person name="Shimokawa T."/>
            <person name="Song J."/>
            <person name="Takazaki Y."/>
            <person name="Terasawa K."/>
            <person name="Tsugane M."/>
            <person name="Tsuji K."/>
            <person name="Ueda S."/>
            <person name="Waki K."/>
            <person name="Yamagata H."/>
            <person name="Yamamoto M."/>
            <person name="Yamamoto S."/>
            <person name="Yamane H."/>
            <person name="Yoshiki S."/>
            <person name="Yoshihara R."/>
            <person name="Yukawa K."/>
            <person name="Zhong H."/>
            <person name="Yano M."/>
            <person name="Yuan Q."/>
            <person name="Ouyang S."/>
            <person name="Liu J."/>
            <person name="Jones K.M."/>
            <person name="Gansberger K."/>
            <person name="Moffat K."/>
            <person name="Hill J."/>
            <person name="Bera J."/>
            <person name="Fadrosh D."/>
            <person name="Jin S."/>
            <person name="Johri S."/>
            <person name="Kim M."/>
            <person name="Overton L."/>
            <person name="Reardon M."/>
            <person name="Tsitrin T."/>
            <person name="Vuong H."/>
            <person name="Weaver B."/>
            <person name="Ciecko A."/>
            <person name="Tallon L."/>
            <person name="Jackson J."/>
            <person name="Pai G."/>
            <person name="Aken S.V."/>
            <person name="Utterback T."/>
            <person name="Reidmuller S."/>
            <person name="Feldblyum T."/>
            <person name="Hsiao J."/>
            <person name="Zismann V."/>
            <person name="Iobst S."/>
            <person name="de Vazeille A.R."/>
            <person name="Buell C.R."/>
            <person name="Ying K."/>
            <person name="Li Y."/>
            <person name="Lu T."/>
            <person name="Huang Y."/>
            <person name="Zhao Q."/>
            <person name="Feng Q."/>
            <person name="Zhang L."/>
            <person name="Zhu J."/>
            <person name="Weng Q."/>
            <person name="Mu J."/>
            <person name="Lu Y."/>
            <person name="Fan D."/>
            <person name="Liu Y."/>
            <person name="Guan J."/>
            <person name="Zhang Y."/>
            <person name="Yu S."/>
            <person name="Liu X."/>
            <person name="Zhang Y."/>
            <person name="Hong G."/>
            <person name="Han B."/>
            <person name="Choisne N."/>
            <person name="Demange N."/>
            <person name="Orjeda G."/>
            <person name="Samain S."/>
            <person name="Cattolico L."/>
            <person name="Pelletier E."/>
            <person name="Couloux A."/>
            <person name="Segurens B."/>
            <person name="Wincker P."/>
            <person name="D'Hont A."/>
            <person name="Scarpelli C."/>
            <person name="Weissenbach J."/>
            <person name="Salanoubat M."/>
            <person name="Quetier F."/>
            <person name="Yu Y."/>
            <person name="Kim H.R."/>
            <person name="Rambo T."/>
            <person name="Currie J."/>
            <person name="Collura K."/>
            <person name="Luo M."/>
            <person name="Yang T."/>
            <person name="Ammiraju J.S.S."/>
            <person name="Engler F."/>
            <person name="Soderlund C."/>
            <person name="Wing R.A."/>
            <person name="Palmer L.E."/>
            <person name="de la Bastide M."/>
            <person name="Spiegel L."/>
            <person name="Nascimento L."/>
            <person name="Zutavern T."/>
            <person name="O'Shaughnessy A."/>
            <person name="Dike S."/>
            <person name="Dedhia N."/>
            <person name="Preston R."/>
            <person name="Balija V."/>
            <person name="McCombie W.R."/>
            <person name="Chow T."/>
            <person name="Chen H."/>
            <person name="Chung M."/>
            <person name="Chen C."/>
            <person name="Shaw J."/>
            <person name="Wu H."/>
            <person name="Hsiao K."/>
            <person name="Chao Y."/>
            <person name="Chu M."/>
            <person name="Cheng C."/>
            <person name="Hour A."/>
            <person name="Lee P."/>
            <person name="Lin S."/>
            <person name="Lin Y."/>
            <person name="Liou J."/>
            <person name="Liu S."/>
            <person name="Hsing Y."/>
            <person name="Raghuvanshi S."/>
            <person name="Mohanty A."/>
            <person name="Bharti A.K."/>
            <person name="Gaur A."/>
            <person name="Gupta V."/>
            <person name="Kumar D."/>
            <person name="Ravi V."/>
            <person name="Vij S."/>
            <person name="Kapur A."/>
            <person name="Khurana P."/>
            <person name="Khurana P."/>
            <person name="Khurana J.P."/>
            <person name="Tyagi A.K."/>
            <person name="Gaikwad K."/>
            <person name="Singh A."/>
            <person name="Dalal V."/>
            <person name="Srivastava S."/>
            <person name="Dixit A."/>
            <person name="Pal A.K."/>
            <person name="Ghazi I.A."/>
            <person name="Yadav M."/>
            <person name="Pandit A."/>
            <person name="Bhargava A."/>
            <person name="Sureshbabu K."/>
            <person name="Batra K."/>
            <person name="Sharma T.R."/>
            <person name="Mohapatra T."/>
            <person name="Singh N.K."/>
            <person name="Messing J."/>
            <person name="Nelson A.B."/>
            <person name="Fuks G."/>
            <person name="Kavchok S."/>
            <person name="Keizer G."/>
            <person name="Linton E."/>
            <person name="Llaca V."/>
            <person name="Song R."/>
            <person name="Tanyolac B."/>
            <person name="Young S."/>
            <person name="Ho-Il K."/>
            <person name="Hahn J.H."/>
            <person name="Sangsakoo G."/>
            <person name="Vanavichit A."/>
            <person name="de Mattos Luiz.A.T."/>
            <person name="Zimmer P.D."/>
            <person name="Malone G."/>
            <person name="Dellagostin O."/>
            <person name="de Oliveira A.C."/>
            <person name="Bevan M."/>
            <person name="Bancroft I."/>
            <person name="Minx P."/>
            <person name="Cordum H."/>
            <person name="Wilson R."/>
            <person name="Cheng Z."/>
            <person name="Jin W."/>
            <person name="Jiang J."/>
            <person name="Leong S.A."/>
            <person name="Iwama H."/>
            <person name="Gojobori T."/>
            <person name="Itoh T."/>
            <person name="Niimura Y."/>
            <person name="Fujii Y."/>
            <person name="Habara T."/>
            <person name="Sakai H."/>
            <person name="Sato Y."/>
            <person name="Wilson G."/>
            <person name="Kumar K."/>
            <person name="McCouch S."/>
            <person name="Juretic N."/>
            <person name="Hoen D."/>
            <person name="Wright S."/>
            <person name="Bruskiewich R."/>
            <person name="Bureau T."/>
            <person name="Miyao A."/>
            <person name="Hirochika H."/>
            <person name="Nishikawa T."/>
            <person name="Kadowaki K."/>
            <person name="Sugiura M."/>
            <person name="Burr B."/>
            <person name="Sasaki T."/>
        </authorList>
    </citation>
    <scope>NUCLEOTIDE SEQUENCE [LARGE SCALE GENOMIC DNA]</scope>
    <source>
        <strain evidence="3">cv. Nipponbare</strain>
    </source>
</reference>
<reference evidence="2 3" key="3">
    <citation type="journal article" date="2013" name="Rice">
        <title>Improvement of the Oryza sativa Nipponbare reference genome using next generation sequence and optical map data.</title>
        <authorList>
            <person name="Kawahara Y."/>
            <person name="de la Bastide M."/>
            <person name="Hamilton J.P."/>
            <person name="Kanamori H."/>
            <person name="McCombie W.R."/>
            <person name="Ouyang S."/>
            <person name="Schwartz D.C."/>
            <person name="Tanaka T."/>
            <person name="Wu J."/>
            <person name="Zhou S."/>
            <person name="Childs K.L."/>
            <person name="Davidson R.M."/>
            <person name="Lin H."/>
            <person name="Quesada-Ocampo L."/>
            <person name="Vaillancourt B."/>
            <person name="Sakai H."/>
            <person name="Lee S.S."/>
            <person name="Kim J."/>
            <person name="Numa H."/>
            <person name="Itoh T."/>
            <person name="Buell C.R."/>
            <person name="Matsumoto T."/>
        </authorList>
    </citation>
    <scope>NUCLEOTIDE SEQUENCE [LARGE SCALE GENOMIC DNA]</scope>
    <source>
        <strain evidence="3">cv. Nipponbare</strain>
    </source>
</reference>
<protein>
    <submittedName>
        <fullName evidence="2">Os06g0588700 protein</fullName>
    </submittedName>
</protein>
<accession>A0A0P0WY61</accession>
<dbReference type="Proteomes" id="UP000059680">
    <property type="component" value="Chromosome 6"/>
</dbReference>
<keyword evidence="3" id="KW-1185">Reference proteome</keyword>
<dbReference type="FunCoup" id="A0A0P0WY61">
    <property type="interactions" value="612"/>
</dbReference>
<feature type="region of interest" description="Disordered" evidence="1">
    <location>
        <begin position="65"/>
        <end position="98"/>
    </location>
</feature>
<dbReference type="InParanoid" id="A0A0P0WY61"/>
<dbReference type="PANTHER" id="PTHR47851:SF1">
    <property type="entry name" value="OS06G0588700 PROTEIN"/>
    <property type="match status" value="1"/>
</dbReference>
<dbReference type="STRING" id="39947.A0A0P0WY61"/>
<sequence length="347" mass="38714">MATGAASLLPQPARGAAARLLLPASGAARGAAARLPLPEPPCTRLLLPEQPWGAAARLPLSEPSWGTAALPPEPPWGAAAHPPASHWGAGPSRPALPSSKLVPRVLERRTRNKWDKMKPDFVAWQKLMRQQTGTGWDHSRGVIVMDDEWWRKAKKDIPGCGKFRKKPLQNVDDLNIMFSDIINDASDHWNPMSENPIIPEHMTEEVQEDNLVVDDEEVQETPMEEMNDEAQECHEVSPSIGIGKRRSRAVLDKGKKSKIGTALVIQEQITKIAESASSFTSKKSNEVTVQQIMDLVLDCGADYGSDEHFIAIELFVKKDQRDMFMTLPNKEFRFNWLRRKYNAKYGA</sequence>